<dbReference type="STRING" id="994479.GCA_000194155_07109"/>
<dbReference type="OrthoDB" id="10018387at2"/>
<protein>
    <submittedName>
        <fullName evidence="2">Uncharacterized protein</fullName>
    </submittedName>
</protein>
<organism evidence="2 3">
    <name type="scientific">Saccharopolyspora spinosa</name>
    <dbReference type="NCBI Taxonomy" id="60894"/>
    <lineage>
        <taxon>Bacteria</taxon>
        <taxon>Bacillati</taxon>
        <taxon>Actinomycetota</taxon>
        <taxon>Actinomycetes</taxon>
        <taxon>Pseudonocardiales</taxon>
        <taxon>Pseudonocardiaceae</taxon>
        <taxon>Saccharopolyspora</taxon>
    </lineage>
</organism>
<feature type="compositionally biased region" description="Basic and acidic residues" evidence="1">
    <location>
        <begin position="9"/>
        <end position="22"/>
    </location>
</feature>
<proteinExistence type="predicted"/>
<accession>A0A2N3Y094</accession>
<dbReference type="AlphaFoldDB" id="A0A2N3Y094"/>
<comment type="caution">
    <text evidence="2">The sequence shown here is derived from an EMBL/GenBank/DDBJ whole genome shotgun (WGS) entry which is preliminary data.</text>
</comment>
<feature type="region of interest" description="Disordered" evidence="1">
    <location>
        <begin position="1"/>
        <end position="28"/>
    </location>
</feature>
<sequence>MSPRAKKLKKDDRSIATPETRDSSTATVDGGAFAGAAIHVLDTTRHVPNTPGRFEPPVPVQRMFAPEKAPGQVSGPVLQRQWEIKQPWNNPTDDGGTFGRSIAQEDLATITAAVEKVTAKAATSRPRLVYLGIGVGNPTGAWGNPTGQPQLDMGTQIRPGFLAEAEQQKFFVIAVNFNTGGDDPVQELSSSESGIHFHVNAHAPLLTTSELDKQAVNLLKGLAAGPNDRLVVMNAVSNHQYQALTELVTGFKTRGSYLTSYGKPVSSTHSCRSISVGRWPRSQAWPH</sequence>
<name>A0A2N3Y094_SACSN</name>
<dbReference type="EMBL" id="PJNB01000001">
    <property type="protein sequence ID" value="PKW16338.1"/>
    <property type="molecule type" value="Genomic_DNA"/>
</dbReference>
<dbReference type="Proteomes" id="UP000233786">
    <property type="component" value="Unassembled WGS sequence"/>
</dbReference>
<keyword evidence="3" id="KW-1185">Reference proteome</keyword>
<gene>
    <name evidence="2" type="ORF">A8926_4159</name>
</gene>
<evidence type="ECO:0000313" key="2">
    <source>
        <dbReference type="EMBL" id="PKW16338.1"/>
    </source>
</evidence>
<evidence type="ECO:0000256" key="1">
    <source>
        <dbReference type="SAM" id="MobiDB-lite"/>
    </source>
</evidence>
<evidence type="ECO:0000313" key="3">
    <source>
        <dbReference type="Proteomes" id="UP000233786"/>
    </source>
</evidence>
<dbReference type="RefSeq" id="WP_010314572.1">
    <property type="nucleotide sequence ID" value="NZ_CP061007.1"/>
</dbReference>
<reference evidence="2" key="1">
    <citation type="submission" date="2017-12" db="EMBL/GenBank/DDBJ databases">
        <title>Sequencing the genomes of 1000 Actinobacteria strains.</title>
        <authorList>
            <person name="Klenk H.-P."/>
        </authorList>
    </citation>
    <scope>NUCLEOTIDE SEQUENCE [LARGE SCALE GENOMIC DNA]</scope>
    <source>
        <strain evidence="2">DSM 44228</strain>
    </source>
</reference>